<dbReference type="EMBL" id="JAHYIQ010000029">
    <property type="protein sequence ID" value="KAK1120814.1"/>
    <property type="molecule type" value="Genomic_DNA"/>
</dbReference>
<dbReference type="GO" id="GO:0005739">
    <property type="term" value="C:mitochondrion"/>
    <property type="evidence" value="ECO:0007669"/>
    <property type="project" value="UniProtKB-SubCell"/>
</dbReference>
<protein>
    <recommendedName>
        <fullName evidence="9">RNA (guanine-9-)-methyltransferase domain-containing protein 1</fullName>
    </recommendedName>
</protein>
<reference evidence="12" key="1">
    <citation type="submission" date="2021-10" db="EMBL/GenBank/DDBJ databases">
        <title>Melipona bicolor Genome sequencing and assembly.</title>
        <authorList>
            <person name="Araujo N.S."/>
            <person name="Arias M.C."/>
        </authorList>
    </citation>
    <scope>NUCLEOTIDE SEQUENCE</scope>
    <source>
        <strain evidence="12">USP_2M_L1-L4_2017</strain>
        <tissue evidence="12">Whole body</tissue>
    </source>
</reference>
<feature type="coiled-coil region" evidence="10">
    <location>
        <begin position="121"/>
        <end position="149"/>
    </location>
</feature>
<dbReference type="GO" id="GO:0008168">
    <property type="term" value="F:methyltransferase activity"/>
    <property type="evidence" value="ECO:0007669"/>
    <property type="project" value="UniProtKB-KW"/>
</dbReference>
<dbReference type="GO" id="GO:0070131">
    <property type="term" value="P:positive regulation of mitochondrial translation"/>
    <property type="evidence" value="ECO:0007669"/>
    <property type="project" value="TreeGrafter"/>
</dbReference>
<evidence type="ECO:0000313" key="12">
    <source>
        <dbReference type="EMBL" id="KAK1120814.1"/>
    </source>
</evidence>
<dbReference type="PROSITE" id="PS51675">
    <property type="entry name" value="SAM_MT_TRM10"/>
    <property type="match status" value="1"/>
</dbReference>
<evidence type="ECO:0000256" key="5">
    <source>
        <dbReference type="ARBA" id="ARBA00022694"/>
    </source>
</evidence>
<dbReference type="InterPro" id="IPR025812">
    <property type="entry name" value="Trm10_C_MTase_dom"/>
</dbReference>
<dbReference type="PANTHER" id="PTHR13563">
    <property type="entry name" value="TRNA (GUANINE-9-) METHYLTRANSFERASE"/>
    <property type="match status" value="1"/>
</dbReference>
<dbReference type="GO" id="GO:0000049">
    <property type="term" value="F:tRNA binding"/>
    <property type="evidence" value="ECO:0007669"/>
    <property type="project" value="TreeGrafter"/>
</dbReference>
<dbReference type="InterPro" id="IPR028564">
    <property type="entry name" value="MT_TRM10-typ"/>
</dbReference>
<dbReference type="AlphaFoldDB" id="A0AA40FKW3"/>
<evidence type="ECO:0000256" key="7">
    <source>
        <dbReference type="ARBA" id="ARBA00023054"/>
    </source>
</evidence>
<keyword evidence="7 10" id="KW-0175">Coiled coil</keyword>
<accession>A0AA40FKW3</accession>
<evidence type="ECO:0000256" key="8">
    <source>
        <dbReference type="ARBA" id="ARBA00023128"/>
    </source>
</evidence>
<comment type="subcellular location">
    <subcellularLocation>
        <location evidence="1">Mitochondrion</location>
    </subcellularLocation>
</comment>
<keyword evidence="4" id="KW-0949">S-adenosyl-L-methionine</keyword>
<keyword evidence="5" id="KW-0819">tRNA processing</keyword>
<evidence type="ECO:0000259" key="11">
    <source>
        <dbReference type="PROSITE" id="PS51675"/>
    </source>
</evidence>
<dbReference type="InterPro" id="IPR007356">
    <property type="entry name" value="tRNA_m1G_MeTrfase_euk"/>
</dbReference>
<evidence type="ECO:0000256" key="6">
    <source>
        <dbReference type="ARBA" id="ARBA00022946"/>
    </source>
</evidence>
<sequence>MCTRFSLNFITITTKFHSNAFFIQPVHKFTVSLPRYFVETHVITRGYSLSTISVSKHYEKLDEEKLNNLLKDPKYKALYDTLSLEIEYIKYLTGNVPSKLTVSNWLYLLKTETKGERRSYIDFLFKLEKKQENKKQKLSEERAKRSENKINDENKTYGLGKCTLFHRIVEKTMNDFYNNRLISAMLYEPALVFDLGFEEHMSQAELSNCSKQLLFSFSTNRQHINPFNLYFCNASKNSDVMKKLHKTIPNMYNPEFPLNITSKSYSEIFDKKKLVYLTPHTNEIMTHYNPELVYIIGAIVDKRHSVPLSYQKAKKEGIKMMKFPLNERLDWGIGSSKNLPLNHVVSIMLDLKHTKNWDIAFKNIPKRKLQQSREVVMKKKLMQRVTSLQHAKNKIDF</sequence>
<keyword evidence="8" id="KW-0496">Mitochondrion</keyword>
<keyword evidence="2" id="KW-0489">Methyltransferase</keyword>
<dbReference type="GO" id="GO:0032259">
    <property type="term" value="P:methylation"/>
    <property type="evidence" value="ECO:0007669"/>
    <property type="project" value="UniProtKB-KW"/>
</dbReference>
<keyword evidence="3" id="KW-0808">Transferase</keyword>
<evidence type="ECO:0000256" key="2">
    <source>
        <dbReference type="ARBA" id="ARBA00022603"/>
    </source>
</evidence>
<keyword evidence="6" id="KW-0809">Transit peptide</keyword>
<name>A0AA40FKW3_9HYME</name>
<evidence type="ECO:0000256" key="3">
    <source>
        <dbReference type="ARBA" id="ARBA00022679"/>
    </source>
</evidence>
<keyword evidence="13" id="KW-1185">Reference proteome</keyword>
<dbReference type="Gene3D" id="3.40.1280.30">
    <property type="match status" value="1"/>
</dbReference>
<dbReference type="Proteomes" id="UP001177670">
    <property type="component" value="Unassembled WGS sequence"/>
</dbReference>
<proteinExistence type="predicted"/>
<organism evidence="12 13">
    <name type="scientific">Melipona bicolor</name>
    <dbReference type="NCBI Taxonomy" id="60889"/>
    <lineage>
        <taxon>Eukaryota</taxon>
        <taxon>Metazoa</taxon>
        <taxon>Ecdysozoa</taxon>
        <taxon>Arthropoda</taxon>
        <taxon>Hexapoda</taxon>
        <taxon>Insecta</taxon>
        <taxon>Pterygota</taxon>
        <taxon>Neoptera</taxon>
        <taxon>Endopterygota</taxon>
        <taxon>Hymenoptera</taxon>
        <taxon>Apocrita</taxon>
        <taxon>Aculeata</taxon>
        <taxon>Apoidea</taxon>
        <taxon>Anthophila</taxon>
        <taxon>Apidae</taxon>
        <taxon>Melipona</taxon>
    </lineage>
</organism>
<evidence type="ECO:0000256" key="1">
    <source>
        <dbReference type="ARBA" id="ARBA00004173"/>
    </source>
</evidence>
<dbReference type="GO" id="GO:0097745">
    <property type="term" value="P:mitochondrial tRNA 5'-end processing"/>
    <property type="evidence" value="ECO:0007669"/>
    <property type="project" value="TreeGrafter"/>
</dbReference>
<dbReference type="CDD" id="cd18102">
    <property type="entry name" value="Trm10_MRRP1"/>
    <property type="match status" value="1"/>
</dbReference>
<dbReference type="PANTHER" id="PTHR13563:SF5">
    <property type="entry name" value="TRNA METHYLTRANSFERASE 10 HOMOLOG C"/>
    <property type="match status" value="1"/>
</dbReference>
<evidence type="ECO:0000256" key="10">
    <source>
        <dbReference type="SAM" id="Coils"/>
    </source>
</evidence>
<dbReference type="GO" id="GO:0005654">
    <property type="term" value="C:nucleoplasm"/>
    <property type="evidence" value="ECO:0007669"/>
    <property type="project" value="TreeGrafter"/>
</dbReference>
<gene>
    <name evidence="12" type="ORF">K0M31_011020</name>
</gene>
<evidence type="ECO:0000256" key="4">
    <source>
        <dbReference type="ARBA" id="ARBA00022691"/>
    </source>
</evidence>
<evidence type="ECO:0000313" key="13">
    <source>
        <dbReference type="Proteomes" id="UP001177670"/>
    </source>
</evidence>
<dbReference type="InterPro" id="IPR038459">
    <property type="entry name" value="MT_TRM10-typ_sf"/>
</dbReference>
<comment type="caution">
    <text evidence="12">The sequence shown here is derived from an EMBL/GenBank/DDBJ whole genome shotgun (WGS) entry which is preliminary data.</text>
</comment>
<feature type="domain" description="SAM-dependent MTase TRM10-type" evidence="11">
    <location>
        <begin position="177"/>
        <end position="371"/>
    </location>
</feature>
<evidence type="ECO:0000256" key="9">
    <source>
        <dbReference type="ARBA" id="ARBA00029803"/>
    </source>
</evidence>